<dbReference type="InterPro" id="IPR036890">
    <property type="entry name" value="HATPase_C_sf"/>
</dbReference>
<keyword evidence="2" id="KW-0227">DNA damage</keyword>
<gene>
    <name evidence="3" type="ORF">Clacol_000509</name>
</gene>
<dbReference type="GO" id="GO:0061982">
    <property type="term" value="P:meiosis I cell cycle process"/>
    <property type="evidence" value="ECO:0007669"/>
    <property type="project" value="UniProtKB-ARBA"/>
</dbReference>
<dbReference type="SUPFAM" id="SSF55874">
    <property type="entry name" value="ATPase domain of HSP90 chaperone/DNA topoisomerase II/histidine kinase"/>
    <property type="match status" value="1"/>
</dbReference>
<dbReference type="PANTHER" id="PTHR10073:SF52">
    <property type="entry name" value="MISMATCH REPAIR ENDONUCLEASE PMS2"/>
    <property type="match status" value="1"/>
</dbReference>
<dbReference type="GO" id="GO:0006298">
    <property type="term" value="P:mismatch repair"/>
    <property type="evidence" value="ECO:0007669"/>
    <property type="project" value="InterPro"/>
</dbReference>
<dbReference type="Proteomes" id="UP001050691">
    <property type="component" value="Unassembled WGS sequence"/>
</dbReference>
<dbReference type="Gene3D" id="3.30.565.10">
    <property type="entry name" value="Histidine kinase-like ATPase, C-terminal domain"/>
    <property type="match status" value="2"/>
</dbReference>
<evidence type="ECO:0000256" key="1">
    <source>
        <dbReference type="ARBA" id="ARBA00006082"/>
    </source>
</evidence>
<dbReference type="EMBL" id="BPWL01000001">
    <property type="protein sequence ID" value="GJJ06318.1"/>
    <property type="molecule type" value="Genomic_DNA"/>
</dbReference>
<comment type="caution">
    <text evidence="3">The sequence shown here is derived from an EMBL/GenBank/DDBJ whole genome shotgun (WGS) entry which is preliminary data.</text>
</comment>
<sequence>MSIKAIDSLSVHRLTSGQVVIDLQTAVKELVENSLDANATIIDLATVQTYGFRGEALSSLCTLCSSLTVVTATGEQAPIGTILEFNQDGKLKTSRSKTARNKGTTVTVSELFRPLPVRRKEFERNIKREFAKALSTLHGYALVPCTKENNGVRLVVTNQIDKGSRSVQLQTDGSSLKASVLSLWGPRSLDNILDLDLTFTVEINRSAILKKRGFQQNSIPVKVQGLISKFSPGCGRTNTDRQFFFVNGRPCNLNKTDSESSE</sequence>
<dbReference type="InterPro" id="IPR038973">
    <property type="entry name" value="MutL/Mlh/Pms-like"/>
</dbReference>
<dbReference type="PANTHER" id="PTHR10073">
    <property type="entry name" value="DNA MISMATCH REPAIR PROTEIN MLH, PMS, MUTL"/>
    <property type="match status" value="1"/>
</dbReference>
<name>A0AAV4ZYP7_9AGAM</name>
<proteinExistence type="inferred from homology"/>
<dbReference type="PROSITE" id="PS00058">
    <property type="entry name" value="DNA_MISMATCH_REPAIR_1"/>
    <property type="match status" value="1"/>
</dbReference>
<keyword evidence="4" id="KW-1185">Reference proteome</keyword>
<dbReference type="Gene3D" id="3.30.230.10">
    <property type="match status" value="1"/>
</dbReference>
<evidence type="ECO:0000313" key="4">
    <source>
        <dbReference type="Proteomes" id="UP001050691"/>
    </source>
</evidence>
<comment type="similarity">
    <text evidence="1">Belongs to the DNA mismatch repair MutL/HexB family.</text>
</comment>
<dbReference type="AlphaFoldDB" id="A0AAV4ZYP7"/>
<reference evidence="3" key="1">
    <citation type="submission" date="2021-10" db="EMBL/GenBank/DDBJ databases">
        <title>De novo Genome Assembly of Clathrus columnatus (Basidiomycota, Fungi) Using Illumina and Nanopore Sequence Data.</title>
        <authorList>
            <person name="Ogiso-Tanaka E."/>
            <person name="Itagaki H."/>
            <person name="Hosoya T."/>
            <person name="Hosaka K."/>
        </authorList>
    </citation>
    <scope>NUCLEOTIDE SEQUENCE</scope>
    <source>
        <strain evidence="3">MO-923</strain>
    </source>
</reference>
<dbReference type="GO" id="GO:0016887">
    <property type="term" value="F:ATP hydrolysis activity"/>
    <property type="evidence" value="ECO:0007669"/>
    <property type="project" value="InterPro"/>
</dbReference>
<organism evidence="3 4">
    <name type="scientific">Clathrus columnatus</name>
    <dbReference type="NCBI Taxonomy" id="1419009"/>
    <lineage>
        <taxon>Eukaryota</taxon>
        <taxon>Fungi</taxon>
        <taxon>Dikarya</taxon>
        <taxon>Basidiomycota</taxon>
        <taxon>Agaricomycotina</taxon>
        <taxon>Agaricomycetes</taxon>
        <taxon>Phallomycetidae</taxon>
        <taxon>Phallales</taxon>
        <taxon>Clathraceae</taxon>
        <taxon>Clathrus</taxon>
    </lineage>
</organism>
<dbReference type="InterPro" id="IPR014762">
    <property type="entry name" value="DNA_mismatch_repair_CS"/>
</dbReference>
<dbReference type="SUPFAM" id="SSF54211">
    <property type="entry name" value="Ribosomal protein S5 domain 2-like"/>
    <property type="match status" value="1"/>
</dbReference>
<dbReference type="InterPro" id="IPR020568">
    <property type="entry name" value="Ribosomal_Su5_D2-typ_SF"/>
</dbReference>
<dbReference type="InterPro" id="IPR014721">
    <property type="entry name" value="Ribsml_uS5_D2-typ_fold_subgr"/>
</dbReference>
<evidence type="ECO:0000256" key="2">
    <source>
        <dbReference type="ARBA" id="ARBA00022763"/>
    </source>
</evidence>
<dbReference type="GO" id="GO:0032389">
    <property type="term" value="C:MutLalpha complex"/>
    <property type="evidence" value="ECO:0007669"/>
    <property type="project" value="TreeGrafter"/>
</dbReference>
<evidence type="ECO:0000313" key="3">
    <source>
        <dbReference type="EMBL" id="GJJ06318.1"/>
    </source>
</evidence>
<protein>
    <submittedName>
        <fullName evidence="3">Uncharacterized protein</fullName>
    </submittedName>
</protein>
<dbReference type="GO" id="GO:0140664">
    <property type="term" value="F:ATP-dependent DNA damage sensor activity"/>
    <property type="evidence" value="ECO:0007669"/>
    <property type="project" value="InterPro"/>
</dbReference>
<accession>A0AAV4ZYP7</accession>